<protein>
    <submittedName>
        <fullName evidence="1">Uncharacterized protein</fullName>
    </submittedName>
</protein>
<proteinExistence type="predicted"/>
<accession>A0A1W6MIQ7</accession>
<sequence length="223" mass="26464">MQKKIKLSHFSQRDYLLSSFNYLELVIDIPIEPFEKYISKLKDIQSIRNKIIHEGSEIKDSSILKTIEKYSPNFLYDQEKEFLRIVSSNFNKDFFELLKNLYQELLWQLEERQKYKTIKDILENWFGLIEGKITISEVNSTNTSSKKRTIDFKISSDNEKIPELNGKLSLTSNKGYEVEIIDQSENELIKELLEAEKDLINLNLELKTFMTFDKNLDIRLLIY</sequence>
<evidence type="ECO:0000313" key="1">
    <source>
        <dbReference type="EMBL" id="ARN77376.1"/>
    </source>
</evidence>
<organism evidence="1 2">
    <name type="scientific">Nonlabens spongiae</name>
    <dbReference type="NCBI Taxonomy" id="331648"/>
    <lineage>
        <taxon>Bacteria</taxon>
        <taxon>Pseudomonadati</taxon>
        <taxon>Bacteroidota</taxon>
        <taxon>Flavobacteriia</taxon>
        <taxon>Flavobacteriales</taxon>
        <taxon>Flavobacteriaceae</taxon>
        <taxon>Nonlabens</taxon>
    </lineage>
</organism>
<dbReference type="EMBL" id="CP019344">
    <property type="protein sequence ID" value="ARN77376.1"/>
    <property type="molecule type" value="Genomic_DNA"/>
</dbReference>
<name>A0A1W6MIQ7_9FLAO</name>
<reference evidence="1 2" key="1">
    <citation type="submission" date="2016-11" db="EMBL/GenBank/DDBJ databases">
        <title>Trade-off between light-utilization and light-protection in marine flavobacteria.</title>
        <authorList>
            <person name="Kumagai Y."/>
        </authorList>
    </citation>
    <scope>NUCLEOTIDE SEQUENCE [LARGE SCALE GENOMIC DNA]</scope>
    <source>
        <strain evidence="1 2">JCM 13191</strain>
    </source>
</reference>
<dbReference type="AlphaFoldDB" id="A0A1W6MIQ7"/>
<gene>
    <name evidence="1" type="ORF">BST97_04925</name>
</gene>
<evidence type="ECO:0000313" key="2">
    <source>
        <dbReference type="Proteomes" id="UP000193431"/>
    </source>
</evidence>
<dbReference type="Proteomes" id="UP000193431">
    <property type="component" value="Chromosome"/>
</dbReference>
<keyword evidence="2" id="KW-1185">Reference proteome</keyword>